<reference evidence="1 2" key="1">
    <citation type="submission" date="2018-02" db="EMBL/GenBank/DDBJ databases">
        <authorList>
            <person name="Machado R.A."/>
        </authorList>
    </citation>
    <scope>NUCLEOTIDE SEQUENCE [LARGE SCALE GENOMIC DNA]</scope>
    <source>
        <strain evidence="1 2">T327</strain>
    </source>
</reference>
<name>A0ABX0GG05_9GAMM</name>
<protein>
    <submittedName>
        <fullName evidence="1">Uncharacterized protein</fullName>
    </submittedName>
</protein>
<evidence type="ECO:0000313" key="2">
    <source>
        <dbReference type="Proteomes" id="UP000697802"/>
    </source>
</evidence>
<comment type="caution">
    <text evidence="1">The sequence shown here is derived from an EMBL/GenBank/DDBJ whole genome shotgun (WGS) entry which is preliminary data.</text>
</comment>
<dbReference type="Pfam" id="PF17282">
    <property type="entry name" value="DUF5347"/>
    <property type="match status" value="1"/>
</dbReference>
<organism evidence="1 2">
    <name type="scientific">Photorhabdus tasmaniensis</name>
    <dbReference type="NCBI Taxonomy" id="1004159"/>
    <lineage>
        <taxon>Bacteria</taxon>
        <taxon>Pseudomonadati</taxon>
        <taxon>Pseudomonadota</taxon>
        <taxon>Gammaproteobacteria</taxon>
        <taxon>Enterobacterales</taxon>
        <taxon>Morganellaceae</taxon>
        <taxon>Photorhabdus</taxon>
    </lineage>
</organism>
<proteinExistence type="predicted"/>
<dbReference type="Proteomes" id="UP000697802">
    <property type="component" value="Unassembled WGS sequence"/>
</dbReference>
<keyword evidence="2" id="KW-1185">Reference proteome</keyword>
<gene>
    <name evidence="1" type="ORF">C5471_05370</name>
</gene>
<dbReference type="EMBL" id="PUJU01000008">
    <property type="protein sequence ID" value="NHB87170.1"/>
    <property type="molecule type" value="Genomic_DNA"/>
</dbReference>
<dbReference type="InterPro" id="IPR035232">
    <property type="entry name" value="DUF5347"/>
</dbReference>
<dbReference type="RefSeq" id="WP_133815747.1">
    <property type="nucleotide sequence ID" value="NZ_CAWPIF010000008.1"/>
</dbReference>
<sequence length="114" mass="13214">MANTEAFRFAEMAMGSRADALNKLSAIRCQHFGENEKALSEFISLMRDKWEWPGSFVFNRQVLVAIFNLANIPEERHDISFNEFTHDEKKSLVRTINHLKVVASIFPDRLSMPR</sequence>
<evidence type="ECO:0000313" key="1">
    <source>
        <dbReference type="EMBL" id="NHB87170.1"/>
    </source>
</evidence>
<accession>A0ABX0GG05</accession>